<dbReference type="Gene3D" id="1.10.260.40">
    <property type="entry name" value="lambda repressor-like DNA-binding domains"/>
    <property type="match status" value="1"/>
</dbReference>
<dbReference type="CDD" id="cd00093">
    <property type="entry name" value="HTH_XRE"/>
    <property type="match status" value="1"/>
</dbReference>
<dbReference type="EMBL" id="JBANDC010000002">
    <property type="protein sequence ID" value="MEM4986292.1"/>
    <property type="molecule type" value="Genomic_DNA"/>
</dbReference>
<evidence type="ECO:0000313" key="6">
    <source>
        <dbReference type="Proteomes" id="UP001495910"/>
    </source>
</evidence>
<dbReference type="InterPro" id="IPR001387">
    <property type="entry name" value="Cro/C1-type_HTH"/>
</dbReference>
<dbReference type="SMART" id="SM00530">
    <property type="entry name" value="HTH_XRE"/>
    <property type="match status" value="1"/>
</dbReference>
<dbReference type="SUPFAM" id="SSF51306">
    <property type="entry name" value="LexA/Signal peptidase"/>
    <property type="match status" value="1"/>
</dbReference>
<dbReference type="Gene3D" id="2.10.109.10">
    <property type="entry name" value="Umud Fragment, subunit A"/>
    <property type="match status" value="1"/>
</dbReference>
<protein>
    <submittedName>
        <fullName evidence="5">S24 family peptidase</fullName>
    </submittedName>
</protein>
<dbReference type="CDD" id="cd06529">
    <property type="entry name" value="S24_LexA-like"/>
    <property type="match status" value="1"/>
</dbReference>
<dbReference type="PROSITE" id="PS50943">
    <property type="entry name" value="HTH_CROC1"/>
    <property type="match status" value="1"/>
</dbReference>
<dbReference type="Pfam" id="PF01381">
    <property type="entry name" value="HTH_3"/>
    <property type="match status" value="1"/>
</dbReference>
<feature type="domain" description="HTH cro/C1-type" evidence="4">
    <location>
        <begin position="18"/>
        <end position="64"/>
    </location>
</feature>
<sequence>MTIAKRLDAAMRAAGFETQSALSRKSGVPQPTINRILKGLGKKGPETETIKKLAAACNVSASWLIDETNETRQTSGDAYNAGPEQNLPKGKYVAIVGIGQGGADGYISINDYLPGDGDGYIYTYSRDPGAYGLRVRGDSMRPRIKSGEFLVVEPTSEAQPGDDVVVKLNNDKALVKEMLWVREDEVSLGSINNGIPPITIQLADIRSIHRVAAIVPRGSALLKARE</sequence>
<organism evidence="5 6">
    <name type="scientific">Collimonas rhizosphaerae</name>
    <dbReference type="NCBI Taxonomy" id="3126357"/>
    <lineage>
        <taxon>Bacteria</taxon>
        <taxon>Pseudomonadati</taxon>
        <taxon>Pseudomonadota</taxon>
        <taxon>Betaproteobacteria</taxon>
        <taxon>Burkholderiales</taxon>
        <taxon>Oxalobacteraceae</taxon>
        <taxon>Collimonas</taxon>
    </lineage>
</organism>
<gene>
    <name evidence="5" type="ORF">V8G57_02715</name>
</gene>
<keyword evidence="2" id="KW-0238">DNA-binding</keyword>
<dbReference type="PANTHER" id="PTHR40661">
    <property type="match status" value="1"/>
</dbReference>
<dbReference type="InterPro" id="IPR036286">
    <property type="entry name" value="LexA/Signal_pep-like_sf"/>
</dbReference>
<keyword evidence="6" id="KW-1185">Reference proteome</keyword>
<proteinExistence type="predicted"/>
<dbReference type="Proteomes" id="UP001495910">
    <property type="component" value="Unassembled WGS sequence"/>
</dbReference>
<comment type="caution">
    <text evidence="5">The sequence shown here is derived from an EMBL/GenBank/DDBJ whole genome shotgun (WGS) entry which is preliminary data.</text>
</comment>
<dbReference type="InterPro" id="IPR039418">
    <property type="entry name" value="LexA-like"/>
</dbReference>
<dbReference type="InterPro" id="IPR010982">
    <property type="entry name" value="Lambda_DNA-bd_dom_sf"/>
</dbReference>
<evidence type="ECO:0000256" key="1">
    <source>
        <dbReference type="ARBA" id="ARBA00023015"/>
    </source>
</evidence>
<dbReference type="RefSeq" id="WP_342828115.1">
    <property type="nucleotide sequence ID" value="NZ_JBANDC010000002.1"/>
</dbReference>
<keyword evidence="3" id="KW-0804">Transcription</keyword>
<dbReference type="PANTHER" id="PTHR40661:SF3">
    <property type="entry name" value="FELS-1 PROPHAGE TRANSCRIPTIONAL REGULATOR"/>
    <property type="match status" value="1"/>
</dbReference>
<evidence type="ECO:0000313" key="5">
    <source>
        <dbReference type="EMBL" id="MEM4986292.1"/>
    </source>
</evidence>
<accession>A0ABU9PQM9</accession>
<name>A0ABU9PQM9_9BURK</name>
<evidence type="ECO:0000259" key="4">
    <source>
        <dbReference type="PROSITE" id="PS50943"/>
    </source>
</evidence>
<evidence type="ECO:0000256" key="2">
    <source>
        <dbReference type="ARBA" id="ARBA00023125"/>
    </source>
</evidence>
<keyword evidence="1" id="KW-0805">Transcription regulation</keyword>
<dbReference type="Pfam" id="PF00717">
    <property type="entry name" value="Peptidase_S24"/>
    <property type="match status" value="1"/>
</dbReference>
<evidence type="ECO:0000256" key="3">
    <source>
        <dbReference type="ARBA" id="ARBA00023163"/>
    </source>
</evidence>
<dbReference type="InterPro" id="IPR015927">
    <property type="entry name" value="Peptidase_S24_S26A/B/C"/>
</dbReference>
<dbReference type="SUPFAM" id="SSF47413">
    <property type="entry name" value="lambda repressor-like DNA-binding domains"/>
    <property type="match status" value="1"/>
</dbReference>
<reference evidence="5 6" key="1">
    <citation type="submission" date="2024-02" db="EMBL/GenBank/DDBJ databases">
        <title>Draft genome sequence of Collimonas sp. strain H4R21, an effective mineral-weathering bacterial strain isolated from the beech rhizosphere.</title>
        <authorList>
            <person name="Morin E."/>
            <person name="Uroz S."/>
            <person name="Leveau J.H.J."/>
            <person name="Kumar R."/>
            <person name="Rey M.W."/>
            <person name="Pham J."/>
        </authorList>
    </citation>
    <scope>NUCLEOTIDE SEQUENCE [LARGE SCALE GENOMIC DNA]</scope>
    <source>
        <strain evidence="5 6">H4R21</strain>
    </source>
</reference>